<reference evidence="2" key="1">
    <citation type="journal article" date="2023" name="Insect Mol. Biol.">
        <title>Genome sequencing provides insights into the evolution of gene families encoding plant cell wall-degrading enzymes in longhorned beetles.</title>
        <authorList>
            <person name="Shin N.R."/>
            <person name="Okamura Y."/>
            <person name="Kirsch R."/>
            <person name="Pauchet Y."/>
        </authorList>
    </citation>
    <scope>NUCLEOTIDE SEQUENCE</scope>
    <source>
        <strain evidence="2">RBIC_L_NR</strain>
    </source>
</reference>
<keyword evidence="3" id="KW-1185">Reference proteome</keyword>
<evidence type="ECO:0000313" key="2">
    <source>
        <dbReference type="EMBL" id="KAJ8967708.1"/>
    </source>
</evidence>
<feature type="compositionally biased region" description="Polar residues" evidence="1">
    <location>
        <begin position="136"/>
        <end position="160"/>
    </location>
</feature>
<proteinExistence type="predicted"/>
<name>A0AAV8ZPG4_9CUCU</name>
<dbReference type="AlphaFoldDB" id="A0AAV8ZPG4"/>
<comment type="caution">
    <text evidence="2">The sequence shown here is derived from an EMBL/GenBank/DDBJ whole genome shotgun (WGS) entry which is preliminary data.</text>
</comment>
<gene>
    <name evidence="2" type="ORF">NQ314_002654</name>
</gene>
<organism evidence="2 3">
    <name type="scientific">Rhamnusium bicolor</name>
    <dbReference type="NCBI Taxonomy" id="1586634"/>
    <lineage>
        <taxon>Eukaryota</taxon>
        <taxon>Metazoa</taxon>
        <taxon>Ecdysozoa</taxon>
        <taxon>Arthropoda</taxon>
        <taxon>Hexapoda</taxon>
        <taxon>Insecta</taxon>
        <taxon>Pterygota</taxon>
        <taxon>Neoptera</taxon>
        <taxon>Endopterygota</taxon>
        <taxon>Coleoptera</taxon>
        <taxon>Polyphaga</taxon>
        <taxon>Cucujiformia</taxon>
        <taxon>Chrysomeloidea</taxon>
        <taxon>Cerambycidae</taxon>
        <taxon>Lepturinae</taxon>
        <taxon>Rhagiini</taxon>
        <taxon>Rhamnusium</taxon>
    </lineage>
</organism>
<evidence type="ECO:0000313" key="3">
    <source>
        <dbReference type="Proteomes" id="UP001162156"/>
    </source>
</evidence>
<feature type="compositionally biased region" description="Polar residues" evidence="1">
    <location>
        <begin position="109"/>
        <end position="127"/>
    </location>
</feature>
<accession>A0AAV8ZPG4</accession>
<dbReference type="EMBL" id="JANEYF010000835">
    <property type="protein sequence ID" value="KAJ8967708.1"/>
    <property type="molecule type" value="Genomic_DNA"/>
</dbReference>
<protein>
    <submittedName>
        <fullName evidence="2">Uncharacterized protein</fullName>
    </submittedName>
</protein>
<evidence type="ECO:0000256" key="1">
    <source>
        <dbReference type="SAM" id="MobiDB-lite"/>
    </source>
</evidence>
<sequence>MNEQHRQRDQRLSGEAINHELVEFLSDAGRLFCEDSRCRRTIVSSSIDKNFRATLTDVSVDGWLFGSNLGERVKAARDLEKLSSDLKPKVTAKANMSLNAKGLVSGSIQGVSRQTADPQTTKPQGQRPTGGFQVNVEASSSTATTKDTQAESTKTIIVVD</sequence>
<feature type="region of interest" description="Disordered" evidence="1">
    <location>
        <begin position="109"/>
        <end position="160"/>
    </location>
</feature>
<dbReference type="Proteomes" id="UP001162156">
    <property type="component" value="Unassembled WGS sequence"/>
</dbReference>